<evidence type="ECO:0000313" key="2">
    <source>
        <dbReference type="Proteomes" id="UP000186019"/>
    </source>
</evidence>
<dbReference type="Pfam" id="PF05035">
    <property type="entry name" value="DGOK"/>
    <property type="match status" value="1"/>
</dbReference>
<dbReference type="InterPro" id="IPR007729">
    <property type="entry name" value="DGOK"/>
</dbReference>
<dbReference type="Proteomes" id="UP000186019">
    <property type="component" value="Unassembled WGS sequence"/>
</dbReference>
<dbReference type="GO" id="GO:0008671">
    <property type="term" value="F:2-dehydro-3-deoxygalactonokinase activity"/>
    <property type="evidence" value="ECO:0007669"/>
    <property type="project" value="InterPro"/>
</dbReference>
<keyword evidence="1" id="KW-0808">Transferase</keyword>
<protein>
    <submittedName>
        <fullName evidence="1">2-dehydro-3-deoxygalactonokinase</fullName>
    </submittedName>
</protein>
<proteinExistence type="predicted"/>
<evidence type="ECO:0000313" key="1">
    <source>
        <dbReference type="EMBL" id="SIR85667.1"/>
    </source>
</evidence>
<accession>A0A1N7EC39</accession>
<dbReference type="STRING" id="573024.SAMN05216208_2017"/>
<organism evidence="1 2">
    <name type="scientific">Roseovarius nanhaiticus</name>
    <dbReference type="NCBI Taxonomy" id="573024"/>
    <lineage>
        <taxon>Bacteria</taxon>
        <taxon>Pseudomonadati</taxon>
        <taxon>Pseudomonadota</taxon>
        <taxon>Alphaproteobacteria</taxon>
        <taxon>Rhodobacterales</taxon>
        <taxon>Roseobacteraceae</taxon>
        <taxon>Roseovarius</taxon>
    </lineage>
</organism>
<dbReference type="GO" id="GO:0034194">
    <property type="term" value="P:D-galactonate catabolic process"/>
    <property type="evidence" value="ECO:0007669"/>
    <property type="project" value="InterPro"/>
</dbReference>
<gene>
    <name evidence="1" type="ORF">SAMN05421666_0117</name>
</gene>
<dbReference type="RefSeq" id="WP_076530070.1">
    <property type="nucleotide sequence ID" value="NZ_FOAC01000001.1"/>
</dbReference>
<dbReference type="OrthoDB" id="256574at2"/>
<dbReference type="Gene3D" id="3.30.420.310">
    <property type="entry name" value="2-keto-3-deoxy-galactonokinase, C-terminal domain"/>
    <property type="match status" value="2"/>
</dbReference>
<dbReference type="InterPro" id="IPR042257">
    <property type="entry name" value="DGOK_C"/>
</dbReference>
<sequence length="248" mass="25059">MADPSSEAWGVLLPQAGRVTLYAVDGGAVRAHDVADADDAARAAGVLPERLITLNDAASDAPPTSLLPQGARSLSAVQQIAPAARLDPSARVLIAGALRAQPDWDGIILIPEAEVTHWVHVSAREIVSFQGAATGRLAAALGAPMGSGGARFDTGALGDTMSRPERLAVHLNAAVLGGDAAAVLGHLLGAELAAMRAYWLGQELRIIGAAAPYAPALAVQGVMAEAVPRAAVWQAGLMALGAAAGLTD</sequence>
<keyword evidence="1" id="KW-0418">Kinase</keyword>
<name>A0A1N7EC39_9RHOB</name>
<reference evidence="1 2" key="1">
    <citation type="submission" date="2017-01" db="EMBL/GenBank/DDBJ databases">
        <authorList>
            <person name="Mah S.A."/>
            <person name="Swanson W.J."/>
            <person name="Moy G.W."/>
            <person name="Vacquier V.D."/>
        </authorList>
    </citation>
    <scope>NUCLEOTIDE SEQUENCE [LARGE SCALE GENOMIC DNA]</scope>
    <source>
        <strain evidence="1 2">DSM 29590</strain>
    </source>
</reference>
<dbReference type="AlphaFoldDB" id="A0A1N7EC39"/>
<keyword evidence="2" id="KW-1185">Reference proteome</keyword>
<dbReference type="EMBL" id="FTNV01000001">
    <property type="protein sequence ID" value="SIR85667.1"/>
    <property type="molecule type" value="Genomic_DNA"/>
</dbReference>